<keyword evidence="1" id="KW-0472">Membrane</keyword>
<sequence>MKGLRIIYILIPLIIIVLLVVIDLGITRDKFGNIQSIDLGSEHINGVSLMEKPDLNLIKKAFGKSKQVTLKDTNTKGYSFNSEKCVGVIALDKNDKVISIALSTLKNTLNTGKGIISNKSSFNDIIKAYGPNYLKTVTKDTENGNREVGYSVTYTDKQNNFKLEFDILKLQSKEEIQYIRLWKYK</sequence>
<feature type="transmembrane region" description="Helical" evidence="1">
    <location>
        <begin position="6"/>
        <end position="26"/>
    </location>
</feature>
<reference evidence="2 3" key="1">
    <citation type="submission" date="2024-11" db="EMBL/GenBank/DDBJ databases">
        <authorList>
            <person name="Heng Y.C."/>
            <person name="Lim A.C.H."/>
            <person name="Lee J.K.Y."/>
            <person name="Kittelmann S."/>
        </authorList>
    </citation>
    <scope>NUCLEOTIDE SEQUENCE [LARGE SCALE GENOMIC DNA]</scope>
    <source>
        <strain evidence="2 3">WILCCON 0269</strain>
    </source>
</reference>
<evidence type="ECO:0000256" key="1">
    <source>
        <dbReference type="SAM" id="Phobius"/>
    </source>
</evidence>
<organism evidence="2 3">
    <name type="scientific">Candidatus Clostridium eludens</name>
    <dbReference type="NCBI Taxonomy" id="3381663"/>
    <lineage>
        <taxon>Bacteria</taxon>
        <taxon>Bacillati</taxon>
        <taxon>Bacillota</taxon>
        <taxon>Clostridia</taxon>
        <taxon>Eubacteriales</taxon>
        <taxon>Clostridiaceae</taxon>
        <taxon>Clostridium</taxon>
    </lineage>
</organism>
<dbReference type="EMBL" id="JBJHZX010000026">
    <property type="protein sequence ID" value="MFL0197126.1"/>
    <property type="molecule type" value="Genomic_DNA"/>
</dbReference>
<gene>
    <name evidence="2" type="ORF">ACJDU8_16405</name>
</gene>
<dbReference type="RefSeq" id="WP_406793231.1">
    <property type="nucleotide sequence ID" value="NZ_JBJHZX010000026.1"/>
</dbReference>
<accession>A0ABW8SMU6</accession>
<keyword evidence="1" id="KW-0812">Transmembrane</keyword>
<evidence type="ECO:0000313" key="2">
    <source>
        <dbReference type="EMBL" id="MFL0197126.1"/>
    </source>
</evidence>
<protein>
    <submittedName>
        <fullName evidence="2">Uncharacterized protein</fullName>
    </submittedName>
</protein>
<proteinExistence type="predicted"/>
<comment type="caution">
    <text evidence="2">The sequence shown here is derived from an EMBL/GenBank/DDBJ whole genome shotgun (WGS) entry which is preliminary data.</text>
</comment>
<evidence type="ECO:0000313" key="3">
    <source>
        <dbReference type="Proteomes" id="UP001623660"/>
    </source>
</evidence>
<keyword evidence="1" id="KW-1133">Transmembrane helix</keyword>
<keyword evidence="3" id="KW-1185">Reference proteome</keyword>
<dbReference type="Proteomes" id="UP001623660">
    <property type="component" value="Unassembled WGS sequence"/>
</dbReference>
<name>A0ABW8SMU6_9CLOT</name>